<gene>
    <name evidence="2" type="ORF">HK439_13320</name>
</gene>
<evidence type="ECO:0000256" key="1">
    <source>
        <dbReference type="SAM" id="Phobius"/>
    </source>
</evidence>
<organism evidence="2 3">
    <name type="scientific">Roseibium aggregatum</name>
    <dbReference type="NCBI Taxonomy" id="187304"/>
    <lineage>
        <taxon>Bacteria</taxon>
        <taxon>Pseudomonadati</taxon>
        <taxon>Pseudomonadota</taxon>
        <taxon>Alphaproteobacteria</taxon>
        <taxon>Hyphomicrobiales</taxon>
        <taxon>Stappiaceae</taxon>
        <taxon>Roseibium</taxon>
    </lineage>
</organism>
<dbReference type="RefSeq" id="WP_190291993.1">
    <property type="nucleotide sequence ID" value="NZ_JABFCZ010000013.1"/>
</dbReference>
<keyword evidence="1" id="KW-1133">Transmembrane helix</keyword>
<sequence length="139" mass="15066">MSARYPLRPIRPEIQLPLLVRRRANRLRNGARVLRVALFFFLVSFVLASALFTPVFLVEANRLDAAAGGHVTDMSRFAGHLEGLFLGALVLAAVLVGLSAGVLLVRGACRATCRIAANDFPRVPSRCFLKGGFPEVHGV</sequence>
<dbReference type="EMBL" id="JABFCZ010000013">
    <property type="protein sequence ID" value="MBD1547242.1"/>
    <property type="molecule type" value="Genomic_DNA"/>
</dbReference>
<comment type="caution">
    <text evidence="2">The sequence shown here is derived from an EMBL/GenBank/DDBJ whole genome shotgun (WGS) entry which is preliminary data.</text>
</comment>
<feature type="transmembrane region" description="Helical" evidence="1">
    <location>
        <begin position="33"/>
        <end position="57"/>
    </location>
</feature>
<reference evidence="2" key="1">
    <citation type="submission" date="2020-05" db="EMBL/GenBank/DDBJ databases">
        <title>Identification of trans-AT polyketide cluster in two marine bacteria, producers of a novel glutaramide-containing polyketide sesbanimide D and analogs.</title>
        <authorList>
            <person name="Kacar D."/>
            <person name="Rodriguez P."/>
            <person name="Canedo L."/>
            <person name="Gonzalez E."/>
            <person name="Galan B."/>
            <person name="De La Calle F."/>
            <person name="Garcia J.L."/>
        </authorList>
    </citation>
    <scope>NUCLEOTIDE SEQUENCE</scope>
    <source>
        <strain evidence="2">PHM038</strain>
    </source>
</reference>
<evidence type="ECO:0000313" key="3">
    <source>
        <dbReference type="Proteomes" id="UP000598467"/>
    </source>
</evidence>
<keyword evidence="1" id="KW-0812">Transmembrane</keyword>
<keyword evidence="1" id="KW-0472">Membrane</keyword>
<protein>
    <submittedName>
        <fullName evidence="2">Uncharacterized protein</fullName>
    </submittedName>
</protein>
<dbReference type="Proteomes" id="UP000598467">
    <property type="component" value="Unassembled WGS sequence"/>
</dbReference>
<feature type="transmembrane region" description="Helical" evidence="1">
    <location>
        <begin position="84"/>
        <end position="105"/>
    </location>
</feature>
<dbReference type="AlphaFoldDB" id="A0A926NTR4"/>
<accession>A0A926NTR4</accession>
<name>A0A926NTR4_9HYPH</name>
<evidence type="ECO:0000313" key="2">
    <source>
        <dbReference type="EMBL" id="MBD1547242.1"/>
    </source>
</evidence>
<proteinExistence type="predicted"/>